<evidence type="ECO:0000313" key="3">
    <source>
        <dbReference type="Proteomes" id="UP000215914"/>
    </source>
</evidence>
<accession>A0A251TWV4</accession>
<sequence length="69" mass="8013">MSIESKSRDDSPGDVMVQDVTVRCTRFHGRFINVENPNNKLWESEVIQVAHVYVSQRDKLLRCMGLVFM</sequence>
<dbReference type="EMBL" id="CM007898">
    <property type="protein sequence ID" value="OTG15615.1"/>
    <property type="molecule type" value="Genomic_DNA"/>
</dbReference>
<dbReference type="Gramene" id="mRNA:HanXRQr2_Chr09g0395091">
    <property type="protein sequence ID" value="mRNA:HanXRQr2_Chr09g0395091"/>
    <property type="gene ID" value="HanXRQr2_Chr09g0395091"/>
</dbReference>
<dbReference type="AlphaFoldDB" id="A0A251TWV4"/>
<proteinExistence type="predicted"/>
<dbReference type="EMBL" id="MNCJ02000324">
    <property type="protein sequence ID" value="KAF5791468.1"/>
    <property type="molecule type" value="Genomic_DNA"/>
</dbReference>
<evidence type="ECO:0000313" key="2">
    <source>
        <dbReference type="EMBL" id="OTG15615.1"/>
    </source>
</evidence>
<organism evidence="2 3">
    <name type="scientific">Helianthus annuus</name>
    <name type="common">Common sunflower</name>
    <dbReference type="NCBI Taxonomy" id="4232"/>
    <lineage>
        <taxon>Eukaryota</taxon>
        <taxon>Viridiplantae</taxon>
        <taxon>Streptophyta</taxon>
        <taxon>Embryophyta</taxon>
        <taxon>Tracheophyta</taxon>
        <taxon>Spermatophyta</taxon>
        <taxon>Magnoliopsida</taxon>
        <taxon>eudicotyledons</taxon>
        <taxon>Gunneridae</taxon>
        <taxon>Pentapetalae</taxon>
        <taxon>asterids</taxon>
        <taxon>campanulids</taxon>
        <taxon>Asterales</taxon>
        <taxon>Asteraceae</taxon>
        <taxon>Asteroideae</taxon>
        <taxon>Heliantheae alliance</taxon>
        <taxon>Heliantheae</taxon>
        <taxon>Helianthus</taxon>
    </lineage>
</organism>
<reference evidence="1" key="3">
    <citation type="submission" date="2020-06" db="EMBL/GenBank/DDBJ databases">
        <title>Helianthus annuus Genome sequencing and assembly Release 2.</title>
        <authorList>
            <person name="Gouzy J."/>
            <person name="Langlade N."/>
            <person name="Munos S."/>
        </authorList>
    </citation>
    <scope>NUCLEOTIDE SEQUENCE</scope>
    <source>
        <tissue evidence="1">Leaves</tissue>
    </source>
</reference>
<reference evidence="2" key="2">
    <citation type="submission" date="2017-02" db="EMBL/GenBank/DDBJ databases">
        <title>Sunflower complete genome.</title>
        <authorList>
            <person name="Langlade N."/>
            <person name="Munos S."/>
        </authorList>
    </citation>
    <scope>NUCLEOTIDE SEQUENCE [LARGE SCALE GENOMIC DNA]</scope>
    <source>
        <tissue evidence="2">Leaves</tissue>
    </source>
</reference>
<protein>
    <submittedName>
        <fullName evidence="2">Uncharacterized protein</fullName>
    </submittedName>
</protein>
<name>A0A251TWV4_HELAN</name>
<reference evidence="1 3" key="1">
    <citation type="journal article" date="2017" name="Nature">
        <title>The sunflower genome provides insights into oil metabolism, flowering and Asterid evolution.</title>
        <authorList>
            <person name="Badouin H."/>
            <person name="Gouzy J."/>
            <person name="Grassa C.J."/>
            <person name="Murat F."/>
            <person name="Staton S.E."/>
            <person name="Cottret L."/>
            <person name="Lelandais-Briere C."/>
            <person name="Owens G.L."/>
            <person name="Carrere S."/>
            <person name="Mayjonade B."/>
            <person name="Legrand L."/>
            <person name="Gill N."/>
            <person name="Kane N.C."/>
            <person name="Bowers J.E."/>
            <person name="Hubner S."/>
            <person name="Bellec A."/>
            <person name="Berard A."/>
            <person name="Berges H."/>
            <person name="Blanchet N."/>
            <person name="Boniface M.C."/>
            <person name="Brunel D."/>
            <person name="Catrice O."/>
            <person name="Chaidir N."/>
            <person name="Claudel C."/>
            <person name="Donnadieu C."/>
            <person name="Faraut T."/>
            <person name="Fievet G."/>
            <person name="Helmstetter N."/>
            <person name="King M."/>
            <person name="Knapp S.J."/>
            <person name="Lai Z."/>
            <person name="Le Paslier M.C."/>
            <person name="Lippi Y."/>
            <person name="Lorenzon L."/>
            <person name="Mandel J.R."/>
            <person name="Marage G."/>
            <person name="Marchand G."/>
            <person name="Marquand E."/>
            <person name="Bret-Mestries E."/>
            <person name="Morien E."/>
            <person name="Nambeesan S."/>
            <person name="Nguyen T."/>
            <person name="Pegot-Espagnet P."/>
            <person name="Pouilly N."/>
            <person name="Raftis F."/>
            <person name="Sallet E."/>
            <person name="Schiex T."/>
            <person name="Thomas J."/>
            <person name="Vandecasteele C."/>
            <person name="Vares D."/>
            <person name="Vear F."/>
            <person name="Vautrin S."/>
            <person name="Crespi M."/>
            <person name="Mangin B."/>
            <person name="Burke J.M."/>
            <person name="Salse J."/>
            <person name="Munos S."/>
            <person name="Vincourt P."/>
            <person name="Rieseberg L.H."/>
            <person name="Langlade N.B."/>
        </authorList>
    </citation>
    <scope>NUCLEOTIDE SEQUENCE [LARGE SCALE GENOMIC DNA]</scope>
    <source>
        <strain evidence="3">cv. SF193</strain>
        <tissue evidence="1">Leaves</tissue>
    </source>
</reference>
<gene>
    <name evidence="2" type="ORF">HannXRQ_Chr09g0262331</name>
    <name evidence="1" type="ORF">HanXRQr2_Chr09g0395091</name>
</gene>
<keyword evidence="3" id="KW-1185">Reference proteome</keyword>
<evidence type="ECO:0000313" key="1">
    <source>
        <dbReference type="EMBL" id="KAF5791468.1"/>
    </source>
</evidence>
<dbReference type="InParanoid" id="A0A251TWV4"/>
<dbReference type="Proteomes" id="UP000215914">
    <property type="component" value="Chromosome 9"/>
</dbReference>